<feature type="transmembrane region" description="Helical" evidence="7">
    <location>
        <begin position="21"/>
        <end position="45"/>
    </location>
</feature>
<keyword evidence="4 7" id="KW-0812">Transmembrane</keyword>
<evidence type="ECO:0000313" key="9">
    <source>
        <dbReference type="EMBL" id="HIY78680.1"/>
    </source>
</evidence>
<dbReference type="GO" id="GO:0005886">
    <property type="term" value="C:plasma membrane"/>
    <property type="evidence" value="ECO:0007669"/>
    <property type="project" value="UniProtKB-SubCell"/>
</dbReference>
<dbReference type="InterPro" id="IPR004680">
    <property type="entry name" value="Cit_transptr-like_dom"/>
</dbReference>
<evidence type="ECO:0000256" key="1">
    <source>
        <dbReference type="ARBA" id="ARBA00004651"/>
    </source>
</evidence>
<keyword evidence="5 7" id="KW-1133">Transmembrane helix</keyword>
<feature type="transmembrane region" description="Helical" evidence="7">
    <location>
        <begin position="254"/>
        <end position="274"/>
    </location>
</feature>
<dbReference type="PANTHER" id="PTHR43302:SF5">
    <property type="entry name" value="TRANSPORTER ARSB-RELATED"/>
    <property type="match status" value="1"/>
</dbReference>
<feature type="transmembrane region" description="Helical" evidence="7">
    <location>
        <begin position="295"/>
        <end position="315"/>
    </location>
</feature>
<keyword evidence="6 7" id="KW-0472">Membrane</keyword>
<sequence length="386" mass="42640">MEDTQNPQMREKGRALRKAAHFFKSSAVLIVALVAAAVTCIFVPFDRQYLGYFDWGTLSCLFCTLAVVAAFKNIKFFVWLADKILRRFKNERNVVLALVFITYFGSMVMANDMALVTFLPLGYFALDSCGKRERIAFTFVMQNIAANLGGMLTPFGNPQNLYLYSYYSMGAGEFFRIMALPFAAAFVLIFAVCLFVKPAPLAVEGRPKNSPPVWRSAVYGALFVLSVLIVFRVFPYYWGLIAVIAALAVLDFRALLRVDYGLLLTFCAFFVFSGNMSRIGAVSEFFGRLMSLDPLAFGVLSCQIVSNVPSAVLLSKFTGDYASLLIAVNIGGLGTPISSLASLITLNTYRRVCPKKTKGYIGLFSALNFSFLAVLLGVGYLTVWLI</sequence>
<evidence type="ECO:0000256" key="3">
    <source>
        <dbReference type="ARBA" id="ARBA00022475"/>
    </source>
</evidence>
<feature type="transmembrane region" description="Helical" evidence="7">
    <location>
        <begin position="51"/>
        <end position="71"/>
    </location>
</feature>
<evidence type="ECO:0000256" key="2">
    <source>
        <dbReference type="ARBA" id="ARBA00022448"/>
    </source>
</evidence>
<evidence type="ECO:0000256" key="7">
    <source>
        <dbReference type="SAM" id="Phobius"/>
    </source>
</evidence>
<proteinExistence type="predicted"/>
<feature type="transmembrane region" description="Helical" evidence="7">
    <location>
        <begin position="92"/>
        <end position="110"/>
    </location>
</feature>
<reference evidence="9" key="2">
    <citation type="submission" date="2021-04" db="EMBL/GenBank/DDBJ databases">
        <authorList>
            <person name="Gilroy R."/>
        </authorList>
    </citation>
    <scope>NUCLEOTIDE SEQUENCE</scope>
    <source>
        <strain evidence="9">CHK199-9574</strain>
    </source>
</reference>
<gene>
    <name evidence="9" type="ORF">H9728_06510</name>
</gene>
<evidence type="ECO:0000313" key="10">
    <source>
        <dbReference type="Proteomes" id="UP000824135"/>
    </source>
</evidence>
<feature type="domain" description="Citrate transporter-like" evidence="8">
    <location>
        <begin position="30"/>
        <end position="315"/>
    </location>
</feature>
<evidence type="ECO:0000259" key="8">
    <source>
        <dbReference type="Pfam" id="PF03600"/>
    </source>
</evidence>
<accession>A0A9D1Z875</accession>
<feature type="transmembrane region" description="Helical" evidence="7">
    <location>
        <begin position="361"/>
        <end position="385"/>
    </location>
</feature>
<dbReference type="AlphaFoldDB" id="A0A9D1Z875"/>
<reference evidence="9" key="1">
    <citation type="journal article" date="2021" name="PeerJ">
        <title>Extensive microbial diversity within the chicken gut microbiome revealed by metagenomics and culture.</title>
        <authorList>
            <person name="Gilroy R."/>
            <person name="Ravi A."/>
            <person name="Getino M."/>
            <person name="Pursley I."/>
            <person name="Horton D.L."/>
            <person name="Alikhan N.F."/>
            <person name="Baker D."/>
            <person name="Gharbi K."/>
            <person name="Hall N."/>
            <person name="Watson M."/>
            <person name="Adriaenssens E.M."/>
            <person name="Foster-Nyarko E."/>
            <person name="Jarju S."/>
            <person name="Secka A."/>
            <person name="Antonio M."/>
            <person name="Oren A."/>
            <person name="Chaudhuri R.R."/>
            <person name="La Ragione R."/>
            <person name="Hildebrand F."/>
            <person name="Pallen M.J."/>
        </authorList>
    </citation>
    <scope>NUCLEOTIDE SEQUENCE</scope>
    <source>
        <strain evidence="9">CHK199-9574</strain>
    </source>
</reference>
<evidence type="ECO:0000256" key="6">
    <source>
        <dbReference type="ARBA" id="ARBA00023136"/>
    </source>
</evidence>
<dbReference type="Proteomes" id="UP000824135">
    <property type="component" value="Unassembled WGS sequence"/>
</dbReference>
<organism evidence="9 10">
    <name type="scientific">Candidatus Borkfalkia excrementavium</name>
    <dbReference type="NCBI Taxonomy" id="2838505"/>
    <lineage>
        <taxon>Bacteria</taxon>
        <taxon>Bacillati</taxon>
        <taxon>Bacillota</taxon>
        <taxon>Clostridia</taxon>
        <taxon>Christensenellales</taxon>
        <taxon>Christensenellaceae</taxon>
        <taxon>Candidatus Borkfalkia</taxon>
    </lineage>
</organism>
<name>A0A9D1Z875_9FIRM</name>
<comment type="subcellular location">
    <subcellularLocation>
        <location evidence="1">Cell membrane</location>
        <topology evidence="1">Multi-pass membrane protein</topology>
    </subcellularLocation>
</comment>
<dbReference type="PANTHER" id="PTHR43302">
    <property type="entry name" value="TRANSPORTER ARSB-RELATED"/>
    <property type="match status" value="1"/>
</dbReference>
<feature type="transmembrane region" description="Helical" evidence="7">
    <location>
        <begin position="217"/>
        <end position="248"/>
    </location>
</feature>
<feature type="transmembrane region" description="Helical" evidence="7">
    <location>
        <begin position="321"/>
        <end position="349"/>
    </location>
</feature>
<dbReference type="EMBL" id="DXCO01000039">
    <property type="protein sequence ID" value="HIY78680.1"/>
    <property type="molecule type" value="Genomic_DNA"/>
</dbReference>
<protein>
    <recommendedName>
        <fullName evidence="8">Citrate transporter-like domain-containing protein</fullName>
    </recommendedName>
</protein>
<evidence type="ECO:0000256" key="4">
    <source>
        <dbReference type="ARBA" id="ARBA00022692"/>
    </source>
</evidence>
<dbReference type="Pfam" id="PF03600">
    <property type="entry name" value="CitMHS"/>
    <property type="match status" value="1"/>
</dbReference>
<comment type="caution">
    <text evidence="9">The sequence shown here is derived from an EMBL/GenBank/DDBJ whole genome shotgun (WGS) entry which is preliminary data.</text>
</comment>
<keyword evidence="2" id="KW-0813">Transport</keyword>
<feature type="transmembrane region" description="Helical" evidence="7">
    <location>
        <begin position="174"/>
        <end position="196"/>
    </location>
</feature>
<dbReference type="GO" id="GO:0055085">
    <property type="term" value="P:transmembrane transport"/>
    <property type="evidence" value="ECO:0007669"/>
    <property type="project" value="InterPro"/>
</dbReference>
<keyword evidence="3" id="KW-1003">Cell membrane</keyword>
<evidence type="ECO:0000256" key="5">
    <source>
        <dbReference type="ARBA" id="ARBA00022989"/>
    </source>
</evidence>